<evidence type="ECO:0000313" key="3">
    <source>
        <dbReference type="Ensembl" id="ENSCMIP00000021921.1"/>
    </source>
</evidence>
<dbReference type="PANTHER" id="PTHR23099">
    <property type="entry name" value="TRANSCRIPTIONAL REGULATOR"/>
    <property type="match status" value="1"/>
</dbReference>
<feature type="domain" description="SprT-like" evidence="2">
    <location>
        <begin position="454"/>
        <end position="612"/>
    </location>
</feature>
<dbReference type="InterPro" id="IPR006640">
    <property type="entry name" value="SprT-like_domain"/>
</dbReference>
<dbReference type="SMART" id="SM00731">
    <property type="entry name" value="SprT"/>
    <property type="match status" value="1"/>
</dbReference>
<feature type="region of interest" description="Disordered" evidence="1">
    <location>
        <begin position="272"/>
        <end position="291"/>
    </location>
</feature>
<dbReference type="GO" id="GO:0005634">
    <property type="term" value="C:nucleus"/>
    <property type="evidence" value="ECO:0007669"/>
    <property type="project" value="TreeGrafter"/>
</dbReference>
<dbReference type="AlphaFoldDB" id="A0A4W3HZT2"/>
<reference evidence="4" key="1">
    <citation type="journal article" date="2006" name="Science">
        <title>Ancient noncoding elements conserved in the human genome.</title>
        <authorList>
            <person name="Venkatesh B."/>
            <person name="Kirkness E.F."/>
            <person name="Loh Y.H."/>
            <person name="Halpern A.L."/>
            <person name="Lee A.P."/>
            <person name="Johnson J."/>
            <person name="Dandona N."/>
            <person name="Viswanathan L.D."/>
            <person name="Tay A."/>
            <person name="Venter J.C."/>
            <person name="Strausberg R.L."/>
            <person name="Brenner S."/>
        </authorList>
    </citation>
    <scope>NUCLEOTIDE SEQUENCE [LARGE SCALE GENOMIC DNA]</scope>
</reference>
<dbReference type="PANTHER" id="PTHR23099:SF0">
    <property type="entry name" value="GERM CELL NUCLEAR ACIDIC PROTEIN"/>
    <property type="match status" value="1"/>
</dbReference>
<gene>
    <name evidence="3" type="primary">gcna</name>
</gene>
<dbReference type="GO" id="GO:0006974">
    <property type="term" value="P:DNA damage response"/>
    <property type="evidence" value="ECO:0007669"/>
    <property type="project" value="UniProtKB-ARBA"/>
</dbReference>
<accession>A0A4W3HZT2</accession>
<dbReference type="Pfam" id="PF17283">
    <property type="entry name" value="Zn_ribbon_SprT"/>
    <property type="match status" value="1"/>
</dbReference>
<dbReference type="Ensembl" id="ENSCMIT00000022307.1">
    <property type="protein sequence ID" value="ENSCMIP00000021921.1"/>
    <property type="gene ID" value="ENSCMIG00000009948.1"/>
</dbReference>
<dbReference type="Pfam" id="PF10263">
    <property type="entry name" value="SprT-like"/>
    <property type="match status" value="1"/>
</dbReference>
<dbReference type="Proteomes" id="UP000314986">
    <property type="component" value="Unassembled WGS sequence"/>
</dbReference>
<keyword evidence="4" id="KW-1185">Reference proteome</keyword>
<dbReference type="InterPro" id="IPR035240">
    <property type="entry name" value="SprT_Zn_ribbon"/>
</dbReference>
<evidence type="ECO:0000313" key="4">
    <source>
        <dbReference type="Proteomes" id="UP000314986"/>
    </source>
</evidence>
<name>A0A4W3HZT2_CALMI</name>
<feature type="compositionally biased region" description="Polar residues" evidence="1">
    <location>
        <begin position="347"/>
        <end position="358"/>
    </location>
</feature>
<feature type="region of interest" description="Disordered" evidence="1">
    <location>
        <begin position="301"/>
        <end position="321"/>
    </location>
</feature>
<dbReference type="OMA" id="NYKYTYQ"/>
<evidence type="ECO:0000259" key="2">
    <source>
        <dbReference type="SMART" id="SM00731"/>
    </source>
</evidence>
<protein>
    <recommendedName>
        <fullName evidence="2">SprT-like domain-containing protein</fullName>
    </recommendedName>
</protein>
<dbReference type="STRING" id="7868.ENSCMIP00000021921"/>
<reference evidence="3" key="4">
    <citation type="submission" date="2025-08" db="UniProtKB">
        <authorList>
            <consortium name="Ensembl"/>
        </authorList>
    </citation>
    <scope>IDENTIFICATION</scope>
</reference>
<sequence>MDEGTRSQFQRLADQLGWLQHKDLNAIEEKLHQSVVRSRRPPSDSCKHPALSLQLNSSGSPSDCHSCAQELVLTSSEDESELRQEESKTEAMKGKSDWDLQNPDGIVTISDSSDDENFEIFLNQMKTPKSGATARICQKTPRSKSVPEIISDSSGDEEFEKFLIQAKTPRGRAHYFNVQKKDNSLKDFIVSDDVLLDGSDGADSGNDGKKHNTACQQPDCSKKGHKLTYNFSVETACSSNPSVERLELSNDSDDGFIASTWRDQVLEKRLRKKGDEKQCAHDQPKSGSISFAVSEDSYSSSKWNAEDTRQPRPLVDTADSSSDEFESLLERIKNKIKITSTPASILSHSSIKKTTSTAPVERKPSNKILGVLQRPRGRKNSSPNSIQLSVPIREVLSELTPSQVAGPKLPSLSDPRGQHEVYNQFPTCHIPGCFLQDLTLSSSKYVKKFKQNQEELIQKLYTLYNWSVFEQKLPEKMEINWNKKMRKTAGYCVTGQKRENGLHRYARVELSEKVCDSAERLRDTLIHELCHAATWLINGVRDGHGRFWQLYAKKSIVVHPELPMVTRCHTYKINYKYTYQCSKCKNMIGRHSKSLDTQRFACALCTGVLVLLPAMKKDGTPAKKELTPFAKFVKENYGSAKKDLAHTRLTHAEVMRKLSADFTSKAKVVDF</sequence>
<organism evidence="3 4">
    <name type="scientific">Callorhinchus milii</name>
    <name type="common">Ghost shark</name>
    <dbReference type="NCBI Taxonomy" id="7868"/>
    <lineage>
        <taxon>Eukaryota</taxon>
        <taxon>Metazoa</taxon>
        <taxon>Chordata</taxon>
        <taxon>Craniata</taxon>
        <taxon>Vertebrata</taxon>
        <taxon>Chondrichthyes</taxon>
        <taxon>Holocephali</taxon>
        <taxon>Chimaeriformes</taxon>
        <taxon>Callorhinchidae</taxon>
        <taxon>Callorhinchus</taxon>
    </lineage>
</organism>
<dbReference type="GeneTree" id="ENSGT00440000040163"/>
<reference evidence="4" key="3">
    <citation type="journal article" date="2014" name="Nature">
        <title>Elephant shark genome provides unique insights into gnathostome evolution.</title>
        <authorList>
            <consortium name="International Elephant Shark Genome Sequencing Consortium"/>
            <person name="Venkatesh B."/>
            <person name="Lee A.P."/>
            <person name="Ravi V."/>
            <person name="Maurya A.K."/>
            <person name="Lian M.M."/>
            <person name="Swann J.B."/>
            <person name="Ohta Y."/>
            <person name="Flajnik M.F."/>
            <person name="Sutoh Y."/>
            <person name="Kasahara M."/>
            <person name="Hoon S."/>
            <person name="Gangu V."/>
            <person name="Roy S.W."/>
            <person name="Irimia M."/>
            <person name="Korzh V."/>
            <person name="Kondrychyn I."/>
            <person name="Lim Z.W."/>
            <person name="Tay B.H."/>
            <person name="Tohari S."/>
            <person name="Kong K.W."/>
            <person name="Ho S."/>
            <person name="Lorente-Galdos B."/>
            <person name="Quilez J."/>
            <person name="Marques-Bonet T."/>
            <person name="Raney B.J."/>
            <person name="Ingham P.W."/>
            <person name="Tay A."/>
            <person name="Hillier L.W."/>
            <person name="Minx P."/>
            <person name="Boehm T."/>
            <person name="Wilson R.K."/>
            <person name="Brenner S."/>
            <person name="Warren W.C."/>
        </authorList>
    </citation>
    <scope>NUCLEOTIDE SEQUENCE [LARGE SCALE GENOMIC DNA]</scope>
</reference>
<proteinExistence type="predicted"/>
<dbReference type="InParanoid" id="A0A4W3HZT2"/>
<reference evidence="4" key="2">
    <citation type="journal article" date="2007" name="PLoS Biol.">
        <title>Survey sequencing and comparative analysis of the elephant shark (Callorhinchus milii) genome.</title>
        <authorList>
            <person name="Venkatesh B."/>
            <person name="Kirkness E.F."/>
            <person name="Loh Y.H."/>
            <person name="Halpern A.L."/>
            <person name="Lee A.P."/>
            <person name="Johnson J."/>
            <person name="Dandona N."/>
            <person name="Viswanathan L.D."/>
            <person name="Tay A."/>
            <person name="Venter J.C."/>
            <person name="Strausberg R.L."/>
            <person name="Brenner S."/>
        </authorList>
    </citation>
    <scope>NUCLEOTIDE SEQUENCE [LARGE SCALE GENOMIC DNA]</scope>
</reference>
<feature type="region of interest" description="Disordered" evidence="1">
    <location>
        <begin position="347"/>
        <end position="386"/>
    </location>
</feature>
<evidence type="ECO:0000256" key="1">
    <source>
        <dbReference type="SAM" id="MobiDB-lite"/>
    </source>
</evidence>
<reference evidence="3" key="5">
    <citation type="submission" date="2025-09" db="UniProtKB">
        <authorList>
            <consortium name="Ensembl"/>
        </authorList>
    </citation>
    <scope>IDENTIFICATION</scope>
</reference>
<feature type="compositionally biased region" description="Basic and acidic residues" evidence="1">
    <location>
        <begin position="272"/>
        <end position="284"/>
    </location>
</feature>